<accession>A0A1X7TDS6</accession>
<dbReference type="EnsemblMetazoa" id="Aqu2.1.12758_001">
    <property type="protein sequence ID" value="Aqu2.1.12758_001"/>
    <property type="gene ID" value="Aqu2.1.12758"/>
</dbReference>
<evidence type="ECO:0000256" key="1">
    <source>
        <dbReference type="SAM" id="MobiDB-lite"/>
    </source>
</evidence>
<proteinExistence type="predicted"/>
<evidence type="ECO:0000313" key="2">
    <source>
        <dbReference type="EnsemblMetazoa" id="Aqu2.1.12758_001"/>
    </source>
</evidence>
<dbReference type="InParanoid" id="A0A1X7TDS6"/>
<sequence length="104" mass="10933">MGGTLPVPDNTPTPPNISSTTPSDPPDCEATSWEEQIIEATMLKPIEDQGGGGGGSASCMLVLPSINWKALQQITDGSEIVVLPEKPLKPQEDSSNHFSDGETD</sequence>
<dbReference type="AlphaFoldDB" id="A0A1X7TDS6"/>
<reference evidence="2" key="1">
    <citation type="submission" date="2017-05" db="UniProtKB">
        <authorList>
            <consortium name="EnsemblMetazoa"/>
        </authorList>
    </citation>
    <scope>IDENTIFICATION</scope>
</reference>
<feature type="region of interest" description="Disordered" evidence="1">
    <location>
        <begin position="84"/>
        <end position="104"/>
    </location>
</feature>
<protein>
    <submittedName>
        <fullName evidence="2">Uncharacterized protein</fullName>
    </submittedName>
</protein>
<feature type="compositionally biased region" description="Basic and acidic residues" evidence="1">
    <location>
        <begin position="86"/>
        <end position="95"/>
    </location>
</feature>
<organism evidence="2">
    <name type="scientific">Amphimedon queenslandica</name>
    <name type="common">Sponge</name>
    <dbReference type="NCBI Taxonomy" id="400682"/>
    <lineage>
        <taxon>Eukaryota</taxon>
        <taxon>Metazoa</taxon>
        <taxon>Porifera</taxon>
        <taxon>Demospongiae</taxon>
        <taxon>Heteroscleromorpha</taxon>
        <taxon>Haplosclerida</taxon>
        <taxon>Niphatidae</taxon>
        <taxon>Amphimedon</taxon>
    </lineage>
</organism>
<name>A0A1X7TDS6_AMPQE</name>
<feature type="region of interest" description="Disordered" evidence="1">
    <location>
        <begin position="1"/>
        <end position="29"/>
    </location>
</feature>